<dbReference type="GeneID" id="75691948"/>
<gene>
    <name evidence="1" type="primary">gp_22690</name>
</gene>
<dbReference type="Proteomes" id="UP000827799">
    <property type="component" value="Segment"/>
</dbReference>
<dbReference type="EMBL" id="MZ130485">
    <property type="protein sequence ID" value="QWM90047.1"/>
    <property type="molecule type" value="Genomic_DNA"/>
</dbReference>
<proteinExistence type="predicted"/>
<dbReference type="RefSeq" id="YP_010359619.1">
    <property type="nucleotide sequence ID" value="NC_062775.1"/>
</dbReference>
<organism evidence="1 2">
    <name type="scientific">uncultured phage cr18_1</name>
    <dbReference type="NCBI Taxonomy" id="2986407"/>
    <lineage>
        <taxon>Viruses</taxon>
        <taxon>Duplodnaviria</taxon>
        <taxon>Heunggongvirae</taxon>
        <taxon>Uroviricota</taxon>
        <taxon>Caudoviricetes</taxon>
        <taxon>Crassvirales</taxon>
        <taxon>Steigviridae</taxon>
        <taxon>Asinivirinae</taxon>
        <taxon>Lebriduvirus</taxon>
        <taxon>Lebriduvirus gastrointestinalis</taxon>
    </lineage>
</organism>
<reference evidence="1 2" key="1">
    <citation type="submission" date="2021-04" db="EMBL/GenBank/DDBJ databases">
        <authorList>
            <person name="Shkoporov A.N."/>
            <person name="Stockdale S.R."/>
            <person name="Guerin E."/>
            <person name="Ross R.P."/>
            <person name="Hill C."/>
        </authorList>
    </citation>
    <scope>NUCLEOTIDE SEQUENCE [LARGE SCALE GENOMIC DNA]</scope>
    <source>
        <strain evidence="2">cr18_1</strain>
    </source>
</reference>
<dbReference type="KEGG" id="vg:75691948"/>
<evidence type="ECO:0000313" key="1">
    <source>
        <dbReference type="EMBL" id="QWM90047.1"/>
    </source>
</evidence>
<name>A0AAE7RWB9_9CAUD</name>
<sequence>MITKIKKIKPMFNGLITTMERYGQEYLKGTTMIDPTKTGTVKEYQKVVAVGPHVKGIEVGDTVFINPKRYAVMEHKEGGLQDGVIKDNPVVGYKFEIVEIDDVPHMYIFDNDVKYVAEVEEFDENPTLVMPDRPKIELN</sequence>
<evidence type="ECO:0000313" key="2">
    <source>
        <dbReference type="Proteomes" id="UP000827799"/>
    </source>
</evidence>
<accession>A0AAE7RWB9</accession>
<keyword evidence="2" id="KW-1185">Reference proteome</keyword>
<protein>
    <submittedName>
        <fullName evidence="1">10kDa chaperonin</fullName>
    </submittedName>
</protein>